<reference evidence="1 2" key="1">
    <citation type="submission" date="2024-01" db="EMBL/GenBank/DDBJ databases">
        <title>Complete genome of Cladobotryum mycophilum ATHUM6906.</title>
        <authorList>
            <person name="Christinaki A.C."/>
            <person name="Myridakis A.I."/>
            <person name="Kouvelis V.N."/>
        </authorList>
    </citation>
    <scope>NUCLEOTIDE SEQUENCE [LARGE SCALE GENOMIC DNA]</scope>
    <source>
        <strain evidence="1 2">ATHUM6906</strain>
    </source>
</reference>
<sequence>MSLFAGARSTILLYDFLMIDPSGVVRRIGSNKAQIWVMMGSLPSPPYKATIENSSGGRKRSRASERIPGRIISSNEEIINHQREARTAPPLQKNLYKLQKLTPGKLASSSRQPGPQGYLLCGNHIGHPHGELGKSWAAVTSEYRVRRSQQ</sequence>
<name>A0ABR0S770_9HYPO</name>
<evidence type="ECO:0000313" key="1">
    <source>
        <dbReference type="EMBL" id="KAK5987516.1"/>
    </source>
</evidence>
<comment type="caution">
    <text evidence="1">The sequence shown here is derived from an EMBL/GenBank/DDBJ whole genome shotgun (WGS) entry which is preliminary data.</text>
</comment>
<protein>
    <submittedName>
        <fullName evidence="1">Uncharacterized protein</fullName>
    </submittedName>
</protein>
<dbReference type="Proteomes" id="UP001338125">
    <property type="component" value="Unassembled WGS sequence"/>
</dbReference>
<organism evidence="1 2">
    <name type="scientific">Cladobotryum mycophilum</name>
    <dbReference type="NCBI Taxonomy" id="491253"/>
    <lineage>
        <taxon>Eukaryota</taxon>
        <taxon>Fungi</taxon>
        <taxon>Dikarya</taxon>
        <taxon>Ascomycota</taxon>
        <taxon>Pezizomycotina</taxon>
        <taxon>Sordariomycetes</taxon>
        <taxon>Hypocreomycetidae</taxon>
        <taxon>Hypocreales</taxon>
        <taxon>Hypocreaceae</taxon>
        <taxon>Cladobotryum</taxon>
    </lineage>
</organism>
<proteinExistence type="predicted"/>
<accession>A0ABR0S770</accession>
<dbReference type="EMBL" id="JAVFKD010000016">
    <property type="protein sequence ID" value="KAK5987516.1"/>
    <property type="molecule type" value="Genomic_DNA"/>
</dbReference>
<keyword evidence="2" id="KW-1185">Reference proteome</keyword>
<gene>
    <name evidence="1" type="ORF">PT974_11647</name>
</gene>
<evidence type="ECO:0000313" key="2">
    <source>
        <dbReference type="Proteomes" id="UP001338125"/>
    </source>
</evidence>